<name>A0A9W4T3Q7_9GLOM</name>
<gene>
    <name evidence="1" type="ORF">FWILDA_LOCUS14717</name>
</gene>
<sequence>LLLIKKRKSMALKDKKNDNSQFLNENIPFSQVLLVTSKEEKAIVSRQEALNQAKSLEGATVKVNLVMVGKGRVHLAHEKCQKLIEEIKAQVPKIELKDNIPGIIQGLLFCMDGFVSALLKSPFNQMCYAINKAEGISYKKRDSIITKATESNEHCKETLKKFGVLTISGEVIKVILLGAKEAGDKEKFGPY</sequence>
<comment type="caution">
    <text evidence="1">The sequence shown here is derived from an EMBL/GenBank/DDBJ whole genome shotgun (WGS) entry which is preliminary data.</text>
</comment>
<feature type="non-terminal residue" evidence="1">
    <location>
        <position position="1"/>
    </location>
</feature>
<organism evidence="1 2">
    <name type="scientific">Funneliformis geosporum</name>
    <dbReference type="NCBI Taxonomy" id="1117311"/>
    <lineage>
        <taxon>Eukaryota</taxon>
        <taxon>Fungi</taxon>
        <taxon>Fungi incertae sedis</taxon>
        <taxon>Mucoromycota</taxon>
        <taxon>Glomeromycotina</taxon>
        <taxon>Glomeromycetes</taxon>
        <taxon>Glomerales</taxon>
        <taxon>Glomeraceae</taxon>
        <taxon>Funneliformis</taxon>
    </lineage>
</organism>
<dbReference type="EMBL" id="CAMKVN010006797">
    <property type="protein sequence ID" value="CAI2190723.1"/>
    <property type="molecule type" value="Genomic_DNA"/>
</dbReference>
<dbReference type="Proteomes" id="UP001153678">
    <property type="component" value="Unassembled WGS sequence"/>
</dbReference>
<evidence type="ECO:0000313" key="1">
    <source>
        <dbReference type="EMBL" id="CAI2190723.1"/>
    </source>
</evidence>
<dbReference type="AlphaFoldDB" id="A0A9W4T3Q7"/>
<keyword evidence="2" id="KW-1185">Reference proteome</keyword>
<protein>
    <submittedName>
        <fullName evidence="1">10308_t:CDS:1</fullName>
    </submittedName>
</protein>
<accession>A0A9W4T3Q7</accession>
<proteinExistence type="predicted"/>
<evidence type="ECO:0000313" key="2">
    <source>
        <dbReference type="Proteomes" id="UP001153678"/>
    </source>
</evidence>
<dbReference type="OrthoDB" id="2442285at2759"/>
<reference evidence="1" key="1">
    <citation type="submission" date="2022-08" db="EMBL/GenBank/DDBJ databases">
        <authorList>
            <person name="Kallberg Y."/>
            <person name="Tangrot J."/>
            <person name="Rosling A."/>
        </authorList>
    </citation>
    <scope>NUCLEOTIDE SEQUENCE</scope>
    <source>
        <strain evidence="1">Wild A</strain>
    </source>
</reference>